<keyword evidence="2" id="KW-1185">Reference proteome</keyword>
<protein>
    <submittedName>
        <fullName evidence="1">Uncharacterized protein</fullName>
    </submittedName>
</protein>
<dbReference type="Proteomes" id="UP000016608">
    <property type="component" value="Unassembled WGS sequence"/>
</dbReference>
<dbReference type="HOGENOM" id="CLU_3251724_0_0_9"/>
<accession>U2R8F1</accession>
<dbReference type="AlphaFoldDB" id="U2R8F1"/>
<evidence type="ECO:0000313" key="2">
    <source>
        <dbReference type="Proteomes" id="UP000016608"/>
    </source>
</evidence>
<reference evidence="1 2" key="1">
    <citation type="submission" date="2013-06" db="EMBL/GenBank/DDBJ databases">
        <authorList>
            <person name="Weinstock G."/>
            <person name="Sodergren E."/>
            <person name="Lobos E.A."/>
            <person name="Fulton L."/>
            <person name="Fulton R."/>
            <person name="Courtney L."/>
            <person name="Fronick C."/>
            <person name="O'Laughlin M."/>
            <person name="Godfrey J."/>
            <person name="Wilson R.M."/>
            <person name="Miner T."/>
            <person name="Farmer C."/>
            <person name="Delehaunty K."/>
            <person name="Cordes M."/>
            <person name="Minx P."/>
            <person name="Tomlinson C."/>
            <person name="Chen J."/>
            <person name="Wollam A."/>
            <person name="Pepin K.H."/>
            <person name="Bhonagiri V."/>
            <person name="Zhang X."/>
            <person name="Warren W."/>
            <person name="Mitreva M."/>
            <person name="Mardis E.R."/>
            <person name="Wilson R.K."/>
        </authorList>
    </citation>
    <scope>NUCLEOTIDE SEQUENCE [LARGE SCALE GENOMIC DNA]</scope>
    <source>
        <strain evidence="1 2">ATCC 29099</strain>
    </source>
</reference>
<gene>
    <name evidence="1" type="ORF">HMPREF0373_00919</name>
</gene>
<proteinExistence type="predicted"/>
<sequence>MCKSTLSCILPQFQVNNNRKDENYLDFFTENAIINTYGLIKV</sequence>
<name>U2R8F1_EUBRA</name>
<evidence type="ECO:0000313" key="1">
    <source>
        <dbReference type="EMBL" id="ERK49898.1"/>
    </source>
</evidence>
<dbReference type="EMBL" id="AWVJ01000061">
    <property type="protein sequence ID" value="ERK49898.1"/>
    <property type="molecule type" value="Genomic_DNA"/>
</dbReference>
<comment type="caution">
    <text evidence="1">The sequence shown here is derived from an EMBL/GenBank/DDBJ whole genome shotgun (WGS) entry which is preliminary data.</text>
</comment>
<organism evidence="1 2">
    <name type="scientific">Eubacterium ramulus ATCC 29099</name>
    <dbReference type="NCBI Taxonomy" id="1256908"/>
    <lineage>
        <taxon>Bacteria</taxon>
        <taxon>Bacillati</taxon>
        <taxon>Bacillota</taxon>
        <taxon>Clostridia</taxon>
        <taxon>Eubacteriales</taxon>
        <taxon>Eubacteriaceae</taxon>
        <taxon>Eubacterium</taxon>
    </lineage>
</organism>